<accession>A0A160PIT1</accession>
<sequence>MPRNVEPFSFWRWLVRSLWLFVIRSGAVFGALSTYLTVFGVEDAYTDVIKDYRWELAIGLVLALIVNLMYDWEWSKEP</sequence>
<dbReference type="EMBL" id="AP014809">
    <property type="protein sequence ID" value="BAU93379.1"/>
    <property type="molecule type" value="Genomic_DNA"/>
</dbReference>
<proteinExistence type="predicted"/>
<keyword evidence="1" id="KW-0812">Transmembrane</keyword>
<dbReference type="AlphaFoldDB" id="A0A160PIT1"/>
<feature type="transmembrane region" description="Helical" evidence="1">
    <location>
        <begin position="18"/>
        <end position="40"/>
    </location>
</feature>
<gene>
    <name evidence="2" type="primary">metZ</name>
    <name evidence="2" type="ORF">MPPM_4774</name>
</gene>
<name>A0A160PIT1_9HYPH</name>
<reference evidence="2 3" key="1">
    <citation type="journal article" date="2016" name="Genome Announc.">
        <title>Complete Genome Sequence of Methylobacterium populi P-1M, Isolated from Pink-Pigmented Household Biofilm.</title>
        <authorList>
            <person name="Morohoshi T."/>
            <person name="Ikeda T."/>
        </authorList>
    </citation>
    <scope>NUCLEOTIDE SEQUENCE [LARGE SCALE GENOMIC DNA]</scope>
    <source>
        <strain evidence="2 3">P-1M</strain>
    </source>
</reference>
<protein>
    <submittedName>
        <fullName evidence="2">O-succinylhomoserine sulfhydrylase</fullName>
    </submittedName>
</protein>
<organism evidence="2 3">
    <name type="scientific">Methylorubrum populi</name>
    <dbReference type="NCBI Taxonomy" id="223967"/>
    <lineage>
        <taxon>Bacteria</taxon>
        <taxon>Pseudomonadati</taxon>
        <taxon>Pseudomonadota</taxon>
        <taxon>Alphaproteobacteria</taxon>
        <taxon>Hyphomicrobiales</taxon>
        <taxon>Methylobacteriaceae</taxon>
        <taxon>Methylorubrum</taxon>
    </lineage>
</organism>
<dbReference type="Proteomes" id="UP000218288">
    <property type="component" value="Chromosome"/>
</dbReference>
<evidence type="ECO:0000313" key="3">
    <source>
        <dbReference type="Proteomes" id="UP000218288"/>
    </source>
</evidence>
<keyword evidence="1" id="KW-1133">Transmembrane helix</keyword>
<keyword evidence="1" id="KW-0472">Membrane</keyword>
<feature type="transmembrane region" description="Helical" evidence="1">
    <location>
        <begin position="52"/>
        <end position="70"/>
    </location>
</feature>
<evidence type="ECO:0000313" key="2">
    <source>
        <dbReference type="EMBL" id="BAU93379.1"/>
    </source>
</evidence>
<dbReference type="RefSeq" id="WP_096487121.1">
    <property type="nucleotide sequence ID" value="NZ_AP014809.1"/>
</dbReference>
<evidence type="ECO:0000256" key="1">
    <source>
        <dbReference type="SAM" id="Phobius"/>
    </source>
</evidence>